<name>A0A2U2MX16_9GAMM</name>
<dbReference type="InterPro" id="IPR010323">
    <property type="entry name" value="DUF924"/>
</dbReference>
<keyword evidence="2" id="KW-1185">Reference proteome</keyword>
<dbReference type="Proteomes" id="UP000245474">
    <property type="component" value="Unassembled WGS sequence"/>
</dbReference>
<sequence>MTPDAEALLTYWFGEDADALSDAAIAQRQAQLWWGKSDQQDEEIRERFGALAAQAARGELDAWADSARGRLALILALDQLPRVVHRGRPEAFASDHLALGQSLQAQRLREDLTLRPVERVFVYMPMEHAEALPVQDECVHRFEELLAAVPEAEREPFEMFLDFARRHRDVILRFDRFPHRNAILGRASTPAEEAYLAEPGAGF</sequence>
<comment type="caution">
    <text evidence="1">The sequence shown here is derived from an EMBL/GenBank/DDBJ whole genome shotgun (WGS) entry which is preliminary data.</text>
</comment>
<dbReference type="SUPFAM" id="SSF48452">
    <property type="entry name" value="TPR-like"/>
    <property type="match status" value="1"/>
</dbReference>
<dbReference type="OrthoDB" id="7593450at2"/>
<evidence type="ECO:0000313" key="1">
    <source>
        <dbReference type="EMBL" id="PWG61400.1"/>
    </source>
</evidence>
<gene>
    <name evidence="1" type="ORF">DEM34_16660</name>
</gene>
<protein>
    <submittedName>
        <fullName evidence="1">DUF924 domain-containing protein</fullName>
    </submittedName>
</protein>
<dbReference type="EMBL" id="QFFI01000036">
    <property type="protein sequence ID" value="PWG61400.1"/>
    <property type="molecule type" value="Genomic_DNA"/>
</dbReference>
<proteinExistence type="predicted"/>
<accession>A0A2U2MX16</accession>
<dbReference type="InterPro" id="IPR011990">
    <property type="entry name" value="TPR-like_helical_dom_sf"/>
</dbReference>
<reference evidence="1 2" key="1">
    <citation type="submission" date="2018-05" db="EMBL/GenBank/DDBJ databases">
        <title>Spiribacter halobius sp. nov., a moderately halophilic bacterium isolated from marine solar saltern.</title>
        <authorList>
            <person name="Zheng W.-S."/>
            <person name="Lu D.-C."/>
            <person name="Du Z.-J."/>
        </authorList>
    </citation>
    <scope>NUCLEOTIDE SEQUENCE [LARGE SCALE GENOMIC DNA]</scope>
    <source>
        <strain evidence="1 2">E85</strain>
    </source>
</reference>
<evidence type="ECO:0000313" key="2">
    <source>
        <dbReference type="Proteomes" id="UP000245474"/>
    </source>
</evidence>
<dbReference type="RefSeq" id="WP_109679958.1">
    <property type="nucleotide sequence ID" value="NZ_CP086615.1"/>
</dbReference>
<dbReference type="Gene3D" id="1.20.58.320">
    <property type="entry name" value="TPR-like"/>
    <property type="match status" value="1"/>
</dbReference>
<dbReference type="Pfam" id="PF06041">
    <property type="entry name" value="DUF924"/>
    <property type="match status" value="1"/>
</dbReference>
<organism evidence="1 2">
    <name type="scientific">Sediminicurvatus halobius</name>
    <dbReference type="NCBI Taxonomy" id="2182432"/>
    <lineage>
        <taxon>Bacteria</taxon>
        <taxon>Pseudomonadati</taxon>
        <taxon>Pseudomonadota</taxon>
        <taxon>Gammaproteobacteria</taxon>
        <taxon>Chromatiales</taxon>
        <taxon>Ectothiorhodospiraceae</taxon>
        <taxon>Sediminicurvatus</taxon>
    </lineage>
</organism>
<dbReference type="Gene3D" id="1.25.40.10">
    <property type="entry name" value="Tetratricopeptide repeat domain"/>
    <property type="match status" value="1"/>
</dbReference>
<dbReference type="AlphaFoldDB" id="A0A2U2MX16"/>